<reference evidence="1 2" key="1">
    <citation type="submission" date="2023-12" db="EMBL/GenBank/DDBJ databases">
        <title>Stenotrophomonas guangdongensis sp. nov., isolated from wilted pepper plants (Capsicum annuum).</title>
        <authorList>
            <person name="Qiu M."/>
            <person name="Li Y."/>
            <person name="Liu Q."/>
            <person name="Zhang X."/>
            <person name="Huang Y."/>
            <person name="Guo R."/>
            <person name="Hu M."/>
            <person name="Zhou J."/>
            <person name="Zhou X."/>
        </authorList>
    </citation>
    <scope>NUCLEOTIDE SEQUENCE [LARGE SCALE GENOMIC DNA]</scope>
    <source>
        <strain evidence="1 2">MH1</strain>
    </source>
</reference>
<accession>A0ABU5V8E6</accession>
<keyword evidence="2" id="KW-1185">Reference proteome</keyword>
<evidence type="ECO:0000313" key="2">
    <source>
        <dbReference type="Proteomes" id="UP001301653"/>
    </source>
</evidence>
<comment type="caution">
    <text evidence="1">The sequence shown here is derived from an EMBL/GenBank/DDBJ whole genome shotgun (WGS) entry which is preliminary data.</text>
</comment>
<sequence>MLKTVGVLNSMLVYPVKSVGAVSSYKLHLTDWPEVCLPGSEYSREKLNAALRAAVREHMRVGKLIPLPRSRPRDGIDARLSAAESMKVLVLNEMVRSGASCHSLAQTLCMPVDFIRAGLDISQPLNIDLLERIVGALGRRWVAYIA</sequence>
<name>A0ABU5V8E6_9GAMM</name>
<gene>
    <name evidence="1" type="ORF">VA603_14630</name>
</gene>
<protein>
    <submittedName>
        <fullName evidence="1">Uncharacterized protein</fullName>
    </submittedName>
</protein>
<dbReference type="RefSeq" id="WP_132865260.1">
    <property type="nucleotide sequence ID" value="NZ_JAYFUH010000249.1"/>
</dbReference>
<proteinExistence type="predicted"/>
<dbReference type="EMBL" id="JAYFUH010000249">
    <property type="protein sequence ID" value="MEA5668780.1"/>
    <property type="molecule type" value="Genomic_DNA"/>
</dbReference>
<evidence type="ECO:0000313" key="1">
    <source>
        <dbReference type="EMBL" id="MEA5668780.1"/>
    </source>
</evidence>
<dbReference type="Proteomes" id="UP001301653">
    <property type="component" value="Unassembled WGS sequence"/>
</dbReference>
<organism evidence="1 2">
    <name type="scientific">Stenotrophomonas capsici</name>
    <dbReference type="NCBI Taxonomy" id="3110230"/>
    <lineage>
        <taxon>Bacteria</taxon>
        <taxon>Pseudomonadati</taxon>
        <taxon>Pseudomonadota</taxon>
        <taxon>Gammaproteobacteria</taxon>
        <taxon>Lysobacterales</taxon>
        <taxon>Lysobacteraceae</taxon>
        <taxon>Stenotrophomonas</taxon>
    </lineage>
</organism>